<evidence type="ECO:0000256" key="6">
    <source>
        <dbReference type="ARBA" id="ARBA00022692"/>
    </source>
</evidence>
<keyword evidence="5 10" id="KW-0808">Transferase</keyword>
<dbReference type="Proteomes" id="UP000054558">
    <property type="component" value="Unassembled WGS sequence"/>
</dbReference>
<keyword evidence="4 10" id="KW-0328">Glycosyltransferase</keyword>
<keyword evidence="9 10" id="KW-0472">Membrane</keyword>
<dbReference type="UniPathway" id="UPA00378"/>
<reference evidence="11 12" key="1">
    <citation type="journal article" date="2014" name="Nat. Commun.">
        <title>Klebsormidium flaccidum genome reveals primary factors for plant terrestrial adaptation.</title>
        <authorList>
            <person name="Hori K."/>
            <person name="Maruyama F."/>
            <person name="Fujisawa T."/>
            <person name="Togashi T."/>
            <person name="Yamamoto N."/>
            <person name="Seo M."/>
            <person name="Sato S."/>
            <person name="Yamada T."/>
            <person name="Mori H."/>
            <person name="Tajima N."/>
            <person name="Moriyama T."/>
            <person name="Ikeuchi M."/>
            <person name="Watanabe M."/>
            <person name="Wada H."/>
            <person name="Kobayashi K."/>
            <person name="Saito M."/>
            <person name="Masuda T."/>
            <person name="Sasaki-Sekimoto Y."/>
            <person name="Mashiguchi K."/>
            <person name="Awai K."/>
            <person name="Shimojima M."/>
            <person name="Masuda S."/>
            <person name="Iwai M."/>
            <person name="Nobusawa T."/>
            <person name="Narise T."/>
            <person name="Kondo S."/>
            <person name="Saito H."/>
            <person name="Sato R."/>
            <person name="Murakawa M."/>
            <person name="Ihara Y."/>
            <person name="Oshima-Yamada Y."/>
            <person name="Ohtaka K."/>
            <person name="Satoh M."/>
            <person name="Sonobe K."/>
            <person name="Ishii M."/>
            <person name="Ohtani R."/>
            <person name="Kanamori-Sato M."/>
            <person name="Honoki R."/>
            <person name="Miyazaki D."/>
            <person name="Mochizuki H."/>
            <person name="Umetsu J."/>
            <person name="Higashi K."/>
            <person name="Shibata D."/>
            <person name="Kamiya Y."/>
            <person name="Sato N."/>
            <person name="Nakamura Y."/>
            <person name="Tabata S."/>
            <person name="Ida S."/>
            <person name="Kurokawa K."/>
            <person name="Ohta H."/>
        </authorList>
    </citation>
    <scope>NUCLEOTIDE SEQUENCE [LARGE SCALE GENOMIC DNA]</scope>
    <source>
        <strain evidence="11 12">NIES-2285</strain>
    </source>
</reference>
<dbReference type="GO" id="GO:0005789">
    <property type="term" value="C:endoplasmic reticulum membrane"/>
    <property type="evidence" value="ECO:0000318"/>
    <property type="project" value="GO_Central"/>
</dbReference>
<organism evidence="11 12">
    <name type="scientific">Klebsormidium nitens</name>
    <name type="common">Green alga</name>
    <name type="synonym">Ulothrix nitens</name>
    <dbReference type="NCBI Taxonomy" id="105231"/>
    <lineage>
        <taxon>Eukaryota</taxon>
        <taxon>Viridiplantae</taxon>
        <taxon>Streptophyta</taxon>
        <taxon>Klebsormidiophyceae</taxon>
        <taxon>Klebsormidiales</taxon>
        <taxon>Klebsormidiaceae</taxon>
        <taxon>Klebsormidium</taxon>
    </lineage>
</organism>
<evidence type="ECO:0000256" key="7">
    <source>
        <dbReference type="ARBA" id="ARBA00022824"/>
    </source>
</evidence>
<dbReference type="AlphaFoldDB" id="A0A1Y1IE40"/>
<evidence type="ECO:0000256" key="5">
    <source>
        <dbReference type="ARBA" id="ARBA00022679"/>
    </source>
</evidence>
<evidence type="ECO:0000256" key="8">
    <source>
        <dbReference type="ARBA" id="ARBA00022989"/>
    </source>
</evidence>
<protein>
    <recommendedName>
        <fullName evidence="10">Alpha-1,3-glucosyltransferase</fullName>
        <ecNumber evidence="10">2.4.1.-</ecNumber>
    </recommendedName>
</protein>
<evidence type="ECO:0000256" key="9">
    <source>
        <dbReference type="ARBA" id="ARBA00023136"/>
    </source>
</evidence>
<dbReference type="STRING" id="105231.A0A1Y1IE40"/>
<comment type="subcellular location">
    <subcellularLocation>
        <location evidence="1 10">Endoplasmic reticulum membrane</location>
        <topology evidence="1 10">Multi-pass membrane protein</topology>
    </subcellularLocation>
</comment>
<evidence type="ECO:0000256" key="3">
    <source>
        <dbReference type="ARBA" id="ARBA00008715"/>
    </source>
</evidence>
<keyword evidence="6 10" id="KW-0812">Transmembrane</keyword>
<feature type="transmembrane region" description="Helical" evidence="10">
    <location>
        <begin position="241"/>
        <end position="258"/>
    </location>
</feature>
<feature type="transmembrane region" description="Helical" evidence="10">
    <location>
        <begin position="458"/>
        <end position="476"/>
    </location>
</feature>
<dbReference type="EMBL" id="DF237273">
    <property type="protein sequence ID" value="GAQ86987.1"/>
    <property type="molecule type" value="Genomic_DNA"/>
</dbReference>
<proteinExistence type="inferred from homology"/>
<feature type="transmembrane region" description="Helical" evidence="10">
    <location>
        <begin position="119"/>
        <end position="141"/>
    </location>
</feature>
<comment type="similarity">
    <text evidence="3 10">Belongs to the ALG6/ALG8 glucosyltransferase family.</text>
</comment>
<evidence type="ECO:0000256" key="4">
    <source>
        <dbReference type="ARBA" id="ARBA00022676"/>
    </source>
</evidence>
<accession>A0A1Y1IE40</accession>
<feature type="transmembrane region" description="Helical" evidence="10">
    <location>
        <begin position="375"/>
        <end position="393"/>
    </location>
</feature>
<dbReference type="Pfam" id="PF03155">
    <property type="entry name" value="Alg6_Alg8"/>
    <property type="match status" value="1"/>
</dbReference>
<dbReference type="PANTHER" id="PTHR12413:SF1">
    <property type="entry name" value="DOLICHYL PYROPHOSPHATE MAN9GLCNAC2 ALPHA-1,3-GLUCOSYLTRANSFERASE"/>
    <property type="match status" value="1"/>
</dbReference>
<dbReference type="OrthoDB" id="4983at2759"/>
<evidence type="ECO:0000313" key="12">
    <source>
        <dbReference type="Proteomes" id="UP000054558"/>
    </source>
</evidence>
<dbReference type="InterPro" id="IPR004856">
    <property type="entry name" value="Glyco_trans_ALG6/ALG8"/>
</dbReference>
<keyword evidence="7 10" id="KW-0256">Endoplasmic reticulum</keyword>
<dbReference type="GO" id="GO:0006488">
    <property type="term" value="P:dolichol-linked oligosaccharide biosynthetic process"/>
    <property type="evidence" value="ECO:0000318"/>
    <property type="project" value="GO_Central"/>
</dbReference>
<keyword evidence="8 10" id="KW-1133">Transmembrane helix</keyword>
<dbReference type="PANTHER" id="PTHR12413">
    <property type="entry name" value="DOLICHYL GLYCOSYLTRANSFERASE"/>
    <property type="match status" value="1"/>
</dbReference>
<keyword evidence="12" id="KW-1185">Reference proteome</keyword>
<dbReference type="GO" id="GO:0042281">
    <property type="term" value="F:dolichyl pyrophosphate Man9GlcNAc2 alpha-1,3-glucosyltransferase activity"/>
    <property type="evidence" value="ECO:0000318"/>
    <property type="project" value="GO_Central"/>
</dbReference>
<evidence type="ECO:0000313" key="11">
    <source>
        <dbReference type="EMBL" id="GAQ86987.1"/>
    </source>
</evidence>
<evidence type="ECO:0000256" key="10">
    <source>
        <dbReference type="RuleBase" id="RU363110"/>
    </source>
</evidence>
<feature type="transmembrane region" description="Helical" evidence="10">
    <location>
        <begin position="12"/>
        <end position="30"/>
    </location>
</feature>
<comment type="pathway">
    <text evidence="2 10">Protein modification; protein glycosylation.</text>
</comment>
<evidence type="ECO:0000256" key="1">
    <source>
        <dbReference type="ARBA" id="ARBA00004477"/>
    </source>
</evidence>
<feature type="transmembrane region" description="Helical" evidence="10">
    <location>
        <begin position="337"/>
        <end position="355"/>
    </location>
</feature>
<sequence length="496" mass="55573">MFARFLGSLARQNVAVEFVFLLAILVRLLVGLSSYSGAGNPPTFGDYEAQRHWMEITLHTPVREWYSETPQNNLTYWGLDYPPLTAYQSYLHGLFVSAFEPEAVGLESSRGYETPSSKLLMRWTVLLSDVLVFFPAAWWFVRAYYGGRSGTEQAWALSILLLQPASLLVDHGHFQYNCISLGFALAAAAAIIQEYEVVGSVLFCLSLNHKQMSMYLAPAFFAHLLGRSFQKRRPLLHVIKLGVIVIATFAVLWAPYLSSAEAVLQVFSRLAPLKRGLWEDHVANFWCTTSMLPVRAFKWKKRLSVEAAARLAGATTVTACLPFMWNEIRRPSKQGLIRGMLISGLAFFLFSFQVHEKSILLPLLPATMLALDSPWVVQWLAPIAAFSMFPLLVRDGQALTYVASQVLYLLIANPPPSGLGDSCVWFRLAFPASLIGVVVIHLGALFLEPPAQYPYLKAAAMTSYGFVHFVLLVLYLNKKVFTSRTQLERTLEKKES</sequence>
<feature type="transmembrane region" description="Helical" evidence="10">
    <location>
        <begin position="307"/>
        <end position="325"/>
    </location>
</feature>
<feature type="transmembrane region" description="Helical" evidence="10">
    <location>
        <begin position="424"/>
        <end position="446"/>
    </location>
</feature>
<dbReference type="OMA" id="FQVPPMH"/>
<evidence type="ECO:0000256" key="2">
    <source>
        <dbReference type="ARBA" id="ARBA00004922"/>
    </source>
</evidence>
<gene>
    <name evidence="11" type="ORF">KFL_003240080</name>
</gene>
<dbReference type="EC" id="2.4.1.-" evidence="10"/>
<name>A0A1Y1IE40_KLENI</name>